<dbReference type="Proteomes" id="UP000649617">
    <property type="component" value="Unassembled WGS sequence"/>
</dbReference>
<organism evidence="2 3">
    <name type="scientific">Symbiodinium pilosum</name>
    <name type="common">Dinoflagellate</name>
    <dbReference type="NCBI Taxonomy" id="2952"/>
    <lineage>
        <taxon>Eukaryota</taxon>
        <taxon>Sar</taxon>
        <taxon>Alveolata</taxon>
        <taxon>Dinophyceae</taxon>
        <taxon>Suessiales</taxon>
        <taxon>Symbiodiniaceae</taxon>
        <taxon>Symbiodinium</taxon>
    </lineage>
</organism>
<dbReference type="AlphaFoldDB" id="A0A812X3P3"/>
<evidence type="ECO:0000256" key="1">
    <source>
        <dbReference type="SAM" id="Phobius"/>
    </source>
</evidence>
<feature type="transmembrane region" description="Helical" evidence="1">
    <location>
        <begin position="195"/>
        <end position="214"/>
    </location>
</feature>
<dbReference type="OrthoDB" id="447064at2759"/>
<feature type="non-terminal residue" evidence="2">
    <location>
        <position position="281"/>
    </location>
</feature>
<comment type="caution">
    <text evidence="2">The sequence shown here is derived from an EMBL/GenBank/DDBJ whole genome shotgun (WGS) entry which is preliminary data.</text>
</comment>
<keyword evidence="1" id="KW-0812">Transmembrane</keyword>
<keyword evidence="1" id="KW-0472">Membrane</keyword>
<dbReference type="EMBL" id="CAJNIZ010044822">
    <property type="protein sequence ID" value="CAE7702239.1"/>
    <property type="molecule type" value="Genomic_DNA"/>
</dbReference>
<reference evidence="2" key="1">
    <citation type="submission" date="2021-02" db="EMBL/GenBank/DDBJ databases">
        <authorList>
            <person name="Dougan E. K."/>
            <person name="Rhodes N."/>
            <person name="Thang M."/>
            <person name="Chan C."/>
        </authorList>
    </citation>
    <scope>NUCLEOTIDE SEQUENCE</scope>
</reference>
<feature type="transmembrane region" description="Helical" evidence="1">
    <location>
        <begin position="12"/>
        <end position="29"/>
    </location>
</feature>
<gene>
    <name evidence="2" type="ORF">SPIL2461_LOCUS19762</name>
</gene>
<proteinExistence type="predicted"/>
<evidence type="ECO:0000313" key="3">
    <source>
        <dbReference type="Proteomes" id="UP000649617"/>
    </source>
</evidence>
<keyword evidence="1" id="KW-1133">Transmembrane helix</keyword>
<name>A0A812X3P3_SYMPI</name>
<keyword evidence="3" id="KW-1185">Reference proteome</keyword>
<protein>
    <submittedName>
        <fullName evidence="2">Uncharacterized protein</fullName>
    </submittedName>
</protein>
<sequence length="281" mass="31306">ATSLLQCAVPYFLWNVPLAALFIFQHSVVKKAIQRGFGSWGRRVYSFTSALALHLFMRNYKDLDVPDLSLDLLSLGVTSYRHFMASSAVILVSFGFFAAHTGGGWFKAILFGERPLKPDPSKKGACPVNMDVITGMGICVYRELGWLGFLLFSGLSIIPRHITLGDVIMRLCAGIYLRTMSGHFQRFARHYRGHWIARALIIAAAAAATAGQGFWKSLQFWQLVFLALGTTIMIIVFEVDHLHFLSPKGALYRIQSYCPCKTFQHPQAAQVPKGKPLSFEG</sequence>
<feature type="transmembrane region" description="Helical" evidence="1">
    <location>
        <begin position="80"/>
        <end position="99"/>
    </location>
</feature>
<accession>A0A812X3P3</accession>
<feature type="transmembrane region" description="Helical" evidence="1">
    <location>
        <begin position="220"/>
        <end position="239"/>
    </location>
</feature>
<evidence type="ECO:0000313" key="2">
    <source>
        <dbReference type="EMBL" id="CAE7702239.1"/>
    </source>
</evidence>